<dbReference type="PANTHER" id="PTHR10566:SF113">
    <property type="entry name" value="PROTEIN ACTIVITY OF BC1 COMPLEX KINASE 7, CHLOROPLASTIC"/>
    <property type="match status" value="1"/>
</dbReference>
<dbReference type="InterPro" id="IPR050154">
    <property type="entry name" value="UbiB_kinase"/>
</dbReference>
<dbReference type="Pfam" id="PF03109">
    <property type="entry name" value="ABC1"/>
    <property type="match status" value="1"/>
</dbReference>
<dbReference type="CDD" id="cd13970">
    <property type="entry name" value="ABC1_ADCK3"/>
    <property type="match status" value="1"/>
</dbReference>
<protein>
    <submittedName>
        <fullName evidence="3">AarF/ABC1/UbiB kinase family protein</fullName>
    </submittedName>
</protein>
<keyword evidence="3" id="KW-0418">Kinase</keyword>
<reference evidence="4" key="1">
    <citation type="journal article" date="2019" name="Int. J. Syst. Evol. Microbiol.">
        <title>The Global Catalogue of Microorganisms (GCM) 10K type strain sequencing project: providing services to taxonomists for standard genome sequencing and annotation.</title>
        <authorList>
            <consortium name="The Broad Institute Genomics Platform"/>
            <consortium name="The Broad Institute Genome Sequencing Center for Infectious Disease"/>
            <person name="Wu L."/>
            <person name="Ma J."/>
        </authorList>
    </citation>
    <scope>NUCLEOTIDE SEQUENCE [LARGE SCALE GENOMIC DNA]</scope>
    <source>
        <strain evidence="4">JCM 9377</strain>
    </source>
</reference>
<dbReference type="GO" id="GO:0016301">
    <property type="term" value="F:kinase activity"/>
    <property type="evidence" value="ECO:0007669"/>
    <property type="project" value="UniProtKB-KW"/>
</dbReference>
<comment type="similarity">
    <text evidence="1">Belongs to the protein kinase superfamily. ADCK protein kinase family.</text>
</comment>
<keyword evidence="3" id="KW-0808">Transferase</keyword>
<proteinExistence type="inferred from homology"/>
<dbReference type="EMBL" id="BAAAUV010000055">
    <property type="protein sequence ID" value="GAA3243026.1"/>
    <property type="molecule type" value="Genomic_DNA"/>
</dbReference>
<accession>A0ABP6QP48</accession>
<dbReference type="InterPro" id="IPR011009">
    <property type="entry name" value="Kinase-like_dom_sf"/>
</dbReference>
<dbReference type="SUPFAM" id="SSF56112">
    <property type="entry name" value="Protein kinase-like (PK-like)"/>
    <property type="match status" value="1"/>
</dbReference>
<evidence type="ECO:0000259" key="2">
    <source>
        <dbReference type="Pfam" id="PF03109"/>
    </source>
</evidence>
<sequence length="469" mass="51774">MAERDEGKIKGGRMARTAPLVGLAGRTAGEAVVASLRRRVRGPASEADTAAFHERAAERYAEQLGRSKGVLMKAGQIMSFVGVSVEGEYQPIYQRALERLQDDAPPMPPEMAAAMVEEELGAPPSEIFASFDPEPVAAASIGQVHRATTHDGRTVAVKIQYPGVEKAIRADLANTELLATFFQMGRGLVPGGFTRMDVRAVAREVAERIGEEIDYLAEARNQQEFRDAYAGHPFIRIPEVFPELSSRRVLTMEFVEGMRYRAALAVDDQDLKNRWGEAMFRFTIGSIRRMHLFHADPHPGNYLFHADGTVTFLDFGSVKRFPAETVAFMVGLAEGAVAGDADALMDLHFARGVLDPADAPPPGQVLGWWTETLSAWTRPQPYTYTPESTNAATAVEFGVNGPYGEYLRKWRMDPGMTMLTRIQLGMSAVLSAFYATADWELIRWEWDRSGPPATPMGELDQEFWGGVRV</sequence>
<dbReference type="InterPro" id="IPR004147">
    <property type="entry name" value="ABC1_dom"/>
</dbReference>
<gene>
    <name evidence="3" type="ORF">GCM10010468_80950</name>
</gene>
<dbReference type="RefSeq" id="WP_344839993.1">
    <property type="nucleotide sequence ID" value="NZ_BAAAUV010000055.1"/>
</dbReference>
<dbReference type="Proteomes" id="UP001501237">
    <property type="component" value="Unassembled WGS sequence"/>
</dbReference>
<feature type="domain" description="ABC1 atypical kinase-like" evidence="2">
    <location>
        <begin position="99"/>
        <end position="346"/>
    </location>
</feature>
<evidence type="ECO:0000256" key="1">
    <source>
        <dbReference type="ARBA" id="ARBA00009670"/>
    </source>
</evidence>
<dbReference type="PANTHER" id="PTHR10566">
    <property type="entry name" value="CHAPERONE-ACTIVITY OF BC1 COMPLEX CABC1 -RELATED"/>
    <property type="match status" value="1"/>
</dbReference>
<dbReference type="InterPro" id="IPR034646">
    <property type="entry name" value="ADCK3_dom"/>
</dbReference>
<keyword evidence="4" id="KW-1185">Reference proteome</keyword>
<name>A0ABP6QP48_9ACTN</name>
<comment type="caution">
    <text evidence="3">The sequence shown here is derived from an EMBL/GenBank/DDBJ whole genome shotgun (WGS) entry which is preliminary data.</text>
</comment>
<evidence type="ECO:0000313" key="4">
    <source>
        <dbReference type="Proteomes" id="UP001501237"/>
    </source>
</evidence>
<organism evidence="3 4">
    <name type="scientific">Actinocorallia longicatena</name>
    <dbReference type="NCBI Taxonomy" id="111803"/>
    <lineage>
        <taxon>Bacteria</taxon>
        <taxon>Bacillati</taxon>
        <taxon>Actinomycetota</taxon>
        <taxon>Actinomycetes</taxon>
        <taxon>Streptosporangiales</taxon>
        <taxon>Thermomonosporaceae</taxon>
        <taxon>Actinocorallia</taxon>
    </lineage>
</organism>
<evidence type="ECO:0000313" key="3">
    <source>
        <dbReference type="EMBL" id="GAA3243026.1"/>
    </source>
</evidence>